<organism evidence="1 2">
    <name type="scientific">Deinococcus soli</name>
    <name type="common">ex Cha et al. 2016</name>
    <dbReference type="NCBI Taxonomy" id="1309411"/>
    <lineage>
        <taxon>Bacteria</taxon>
        <taxon>Thermotogati</taxon>
        <taxon>Deinococcota</taxon>
        <taxon>Deinococci</taxon>
        <taxon>Deinococcales</taxon>
        <taxon>Deinococcaceae</taxon>
        <taxon>Deinococcus</taxon>
    </lineage>
</organism>
<evidence type="ECO:0000313" key="1">
    <source>
        <dbReference type="EMBL" id="MDR6218769.1"/>
    </source>
</evidence>
<sequence length="84" mass="9189">MTHPLETNLTVHAIHTHACRVLARLGLTRDVTVRRRRGGLHGYDLTVHDCPPAVGTSQLREDLKAIDGLHVAVTFDPHPQQAGA</sequence>
<dbReference type="AlphaFoldDB" id="A0AAE3XDR1"/>
<reference evidence="1" key="1">
    <citation type="submission" date="2023-07" db="EMBL/GenBank/DDBJ databases">
        <title>Sorghum-associated microbial communities from plants grown in Nebraska, USA.</title>
        <authorList>
            <person name="Schachtman D."/>
        </authorList>
    </citation>
    <scope>NUCLEOTIDE SEQUENCE</scope>
    <source>
        <strain evidence="1">BE330</strain>
    </source>
</reference>
<comment type="caution">
    <text evidence="1">The sequence shown here is derived from an EMBL/GenBank/DDBJ whole genome shotgun (WGS) entry which is preliminary data.</text>
</comment>
<dbReference type="RefSeq" id="WP_309853347.1">
    <property type="nucleotide sequence ID" value="NZ_JAVDQJ010000004.1"/>
</dbReference>
<accession>A0AAE3XDR1</accession>
<protein>
    <submittedName>
        <fullName evidence="1">Uncharacterized protein</fullName>
    </submittedName>
</protein>
<name>A0AAE3XDR1_9DEIO</name>
<proteinExistence type="predicted"/>
<dbReference type="Proteomes" id="UP001185331">
    <property type="component" value="Unassembled WGS sequence"/>
</dbReference>
<dbReference type="EMBL" id="JAVDQK010000005">
    <property type="protein sequence ID" value="MDR6218769.1"/>
    <property type="molecule type" value="Genomic_DNA"/>
</dbReference>
<evidence type="ECO:0000313" key="2">
    <source>
        <dbReference type="Proteomes" id="UP001185331"/>
    </source>
</evidence>
<gene>
    <name evidence="1" type="ORF">J2Y00_002366</name>
</gene>